<dbReference type="Pfam" id="PF05954">
    <property type="entry name" value="Phage_GPD"/>
    <property type="match status" value="1"/>
</dbReference>
<keyword evidence="2" id="KW-1185">Reference proteome</keyword>
<proteinExistence type="predicted"/>
<protein>
    <submittedName>
        <fullName evidence="1">Contractile injection system protein, VgrG/Pvc8 family</fullName>
    </submittedName>
</protein>
<dbReference type="Proteomes" id="UP001434737">
    <property type="component" value="Chromosome"/>
</dbReference>
<gene>
    <name evidence="1" type="ORF">V3I05_07955</name>
</gene>
<name>A0ABZ3F6C6_9HELI</name>
<evidence type="ECO:0000313" key="2">
    <source>
        <dbReference type="Proteomes" id="UP001434737"/>
    </source>
</evidence>
<accession>A0ABZ3F6C6</accession>
<organism evidence="1 2">
    <name type="scientific">Helicobacter mastomyrinus</name>
    <dbReference type="NCBI Taxonomy" id="287948"/>
    <lineage>
        <taxon>Bacteria</taxon>
        <taxon>Pseudomonadati</taxon>
        <taxon>Campylobacterota</taxon>
        <taxon>Epsilonproteobacteria</taxon>
        <taxon>Campylobacterales</taxon>
        <taxon>Helicobacteraceae</taxon>
        <taxon>Helicobacter</taxon>
    </lineage>
</organism>
<evidence type="ECO:0000313" key="1">
    <source>
        <dbReference type="EMBL" id="XAM17614.1"/>
    </source>
</evidence>
<reference evidence="1 2" key="1">
    <citation type="submission" date="2024-02" db="EMBL/GenBank/DDBJ databases">
        <title>Genome and pathogenicity analysis of Helicobacter mastomyrinus isolated from mice.</title>
        <authorList>
            <person name="Zhu L."/>
        </authorList>
    </citation>
    <scope>NUCLEOTIDE SEQUENCE [LARGE SCALE GENOMIC DNA]</scope>
    <source>
        <strain evidence="1 2">Hm-17</strain>
    </source>
</reference>
<dbReference type="SUPFAM" id="SSF69279">
    <property type="entry name" value="Phage tail proteins"/>
    <property type="match status" value="1"/>
</dbReference>
<sequence length="309" mass="35382">MGIEQYIAPHFALTHKGSTKHQMKILSLSYMDYEKDNVDMLSLTLAPNSKLPSFGDRIELLLGRNSLNFMGAFYVSSIKESYLHHYTIEATSIDYTKEFKILKSRSFENLSYAQILQSVARENNLKTKLDFKYKDSITYIEQIDESDSALCKRLADELDCSFSVKNDTLIFIDRDKRFDRRVYNINAADTLSLEIEHFAQMHYKSVELTYQDESGNTRNVKVGKGVPIYKMSREAKDDNHALQMATTRLQMLNAKKLKGSLSAIGRVLFAGGYLALTKDNTTSTHIITQVTHTLDSKAWNMSLEFESER</sequence>
<dbReference type="RefSeq" id="WP_334085951.1">
    <property type="nucleotide sequence ID" value="NZ_CP145316.1"/>
</dbReference>
<dbReference type="EMBL" id="CP145316">
    <property type="protein sequence ID" value="XAM17614.1"/>
    <property type="molecule type" value="Genomic_DNA"/>
</dbReference>
<dbReference type="Gene3D" id="3.55.50.10">
    <property type="entry name" value="Baseplate protein-like domains"/>
    <property type="match status" value="1"/>
</dbReference>